<dbReference type="AlphaFoldDB" id="A0A4S4D8S1"/>
<dbReference type="InterPro" id="IPR052609">
    <property type="entry name" value="Ribosome_Biogenesis_Reg"/>
</dbReference>
<accession>A0A4S4D8S1</accession>
<comment type="caution">
    <text evidence="2">The sequence shown here is derived from an EMBL/GenBank/DDBJ whole genome shotgun (WGS) entry which is preliminary data.</text>
</comment>
<proteinExistence type="predicted"/>
<feature type="domain" description="Nucleolar 27S pre-rRNA processing Urb2/Npa2 C-terminal" evidence="1">
    <location>
        <begin position="339"/>
        <end position="403"/>
    </location>
</feature>
<organism evidence="2 3">
    <name type="scientific">Camellia sinensis var. sinensis</name>
    <name type="common">China tea</name>
    <dbReference type="NCBI Taxonomy" id="542762"/>
    <lineage>
        <taxon>Eukaryota</taxon>
        <taxon>Viridiplantae</taxon>
        <taxon>Streptophyta</taxon>
        <taxon>Embryophyta</taxon>
        <taxon>Tracheophyta</taxon>
        <taxon>Spermatophyta</taxon>
        <taxon>Magnoliopsida</taxon>
        <taxon>eudicotyledons</taxon>
        <taxon>Gunneridae</taxon>
        <taxon>Pentapetalae</taxon>
        <taxon>asterids</taxon>
        <taxon>Ericales</taxon>
        <taxon>Theaceae</taxon>
        <taxon>Camellia</taxon>
    </lineage>
</organism>
<feature type="domain" description="Nucleolar 27S pre-rRNA processing Urb2/Npa2 C-terminal" evidence="1">
    <location>
        <begin position="86"/>
        <end position="241"/>
    </location>
</feature>
<dbReference type="GO" id="GO:0005730">
    <property type="term" value="C:nucleolus"/>
    <property type="evidence" value="ECO:0007669"/>
    <property type="project" value="TreeGrafter"/>
</dbReference>
<sequence length="478" mass="54031">MSWYVVCVEDGYGKTWSSLAAIVKAEKSLIMEEGRKRLSVVKRHIQSLVACLFNIILHLQGPLIFYTNIISNKGNADPDPGSVILMCVEVLTRVLGKHAMYQLDSCQVGQSLRIPAALFQNFFQLRISEAPAVPNSLRLLDNQDTDIVEGMNSCVVDRQFSIDLFAACCRLLCTVLKHHKNETEQCVALLEDSVSVLLHCLEMVDTSTVVGESYFAWKVQEAVKCASFLRRIYEELWNKLQLTAIHGTSPTNKLALGLEFTGYLPCGWFLLMQNANIVLLLQSQRIAPWLISFRVVGLACEPRLFRPSAAINVCTSFGLPISFHVEKSNTFMDGVVTMRQQKDVFGRHCSLFLSSYIWTYSGYGPLNTGIRREIDTALRPGIYALIDACSADDLQHLHTVFEACRVVPFLLCQEMTERKEILSLKKDLLVFISSRIEAAQDLPVLLNFWTKKRLVNLAVFHFTTIWMPGLNYSISYMY</sequence>
<gene>
    <name evidence="2" type="ORF">TEA_010653</name>
</gene>
<keyword evidence="3" id="KW-1185">Reference proteome</keyword>
<evidence type="ECO:0000259" key="1">
    <source>
        <dbReference type="Pfam" id="PF10441"/>
    </source>
</evidence>
<dbReference type="EMBL" id="SDRB02012418">
    <property type="protein sequence ID" value="THF97835.1"/>
    <property type="molecule type" value="Genomic_DNA"/>
</dbReference>
<dbReference type="Proteomes" id="UP000306102">
    <property type="component" value="Unassembled WGS sequence"/>
</dbReference>
<evidence type="ECO:0000313" key="2">
    <source>
        <dbReference type="EMBL" id="THF97835.1"/>
    </source>
</evidence>
<evidence type="ECO:0000313" key="3">
    <source>
        <dbReference type="Proteomes" id="UP000306102"/>
    </source>
</evidence>
<dbReference type="Pfam" id="PF10441">
    <property type="entry name" value="Urb2"/>
    <property type="match status" value="2"/>
</dbReference>
<dbReference type="PANTHER" id="PTHR15682:SF2">
    <property type="entry name" value="UNHEALTHY RIBOSOME BIOGENESIS PROTEIN 2 HOMOLOG"/>
    <property type="match status" value="1"/>
</dbReference>
<name>A0A4S4D8S1_CAMSN</name>
<protein>
    <recommendedName>
        <fullName evidence="1">Nucleolar 27S pre-rRNA processing Urb2/Npa2 C-terminal domain-containing protein</fullName>
    </recommendedName>
</protein>
<dbReference type="GO" id="GO:0042254">
    <property type="term" value="P:ribosome biogenesis"/>
    <property type="evidence" value="ECO:0007669"/>
    <property type="project" value="TreeGrafter"/>
</dbReference>
<dbReference type="PANTHER" id="PTHR15682">
    <property type="entry name" value="UNHEALTHY RIBOSOME BIOGENESIS PROTEIN 2 HOMOLOG"/>
    <property type="match status" value="1"/>
</dbReference>
<reference evidence="2 3" key="1">
    <citation type="journal article" date="2018" name="Proc. Natl. Acad. Sci. U.S.A.">
        <title>Draft genome sequence of Camellia sinensis var. sinensis provides insights into the evolution of the tea genome and tea quality.</title>
        <authorList>
            <person name="Wei C."/>
            <person name="Yang H."/>
            <person name="Wang S."/>
            <person name="Zhao J."/>
            <person name="Liu C."/>
            <person name="Gao L."/>
            <person name="Xia E."/>
            <person name="Lu Y."/>
            <person name="Tai Y."/>
            <person name="She G."/>
            <person name="Sun J."/>
            <person name="Cao H."/>
            <person name="Tong W."/>
            <person name="Gao Q."/>
            <person name="Li Y."/>
            <person name="Deng W."/>
            <person name="Jiang X."/>
            <person name="Wang W."/>
            <person name="Chen Q."/>
            <person name="Zhang S."/>
            <person name="Li H."/>
            <person name="Wu J."/>
            <person name="Wang P."/>
            <person name="Li P."/>
            <person name="Shi C."/>
            <person name="Zheng F."/>
            <person name="Jian J."/>
            <person name="Huang B."/>
            <person name="Shan D."/>
            <person name="Shi M."/>
            <person name="Fang C."/>
            <person name="Yue Y."/>
            <person name="Li F."/>
            <person name="Li D."/>
            <person name="Wei S."/>
            <person name="Han B."/>
            <person name="Jiang C."/>
            <person name="Yin Y."/>
            <person name="Xia T."/>
            <person name="Zhang Z."/>
            <person name="Bennetzen J.L."/>
            <person name="Zhao S."/>
            <person name="Wan X."/>
        </authorList>
    </citation>
    <scope>NUCLEOTIDE SEQUENCE [LARGE SCALE GENOMIC DNA]</scope>
    <source>
        <strain evidence="3">cv. Shuchazao</strain>
        <tissue evidence="2">Leaf</tissue>
    </source>
</reference>
<dbReference type="InterPro" id="IPR018849">
    <property type="entry name" value="Urb2/Npa2_C"/>
</dbReference>